<dbReference type="AlphaFoldDB" id="N1WQG5"/>
<dbReference type="EMBL" id="AOHC02000012">
    <property type="protein sequence ID" value="EMY79374.1"/>
    <property type="molecule type" value="Genomic_DNA"/>
</dbReference>
<keyword evidence="2" id="KW-1185">Reference proteome</keyword>
<reference evidence="1" key="1">
    <citation type="submission" date="2013-03" db="EMBL/GenBank/DDBJ databases">
        <authorList>
            <person name="Harkins D.M."/>
            <person name="Durkin A.S."/>
            <person name="Brinkac L.M."/>
            <person name="Haft D.H."/>
            <person name="Selengut J.D."/>
            <person name="Sanka R."/>
            <person name="DePew J."/>
            <person name="Purushe J."/>
            <person name="Hartskeerl R.A."/>
            <person name="Ahmed A."/>
            <person name="van der Linden H."/>
            <person name="Goris M.G.A."/>
            <person name="Vinetz J.M."/>
            <person name="Sutton G.G."/>
            <person name="Nierman W.C."/>
            <person name="Fouts D.E."/>
        </authorList>
    </citation>
    <scope>NUCLEOTIDE SEQUENCE [LARGE SCALE GENOMIC DNA]</scope>
    <source>
        <strain evidence="1">ICFT</strain>
    </source>
</reference>
<name>N1WQG5_9LEPT</name>
<dbReference type="Proteomes" id="UP000012313">
    <property type="component" value="Unassembled WGS sequence"/>
</dbReference>
<comment type="caution">
    <text evidence="1">The sequence shown here is derived from an EMBL/GenBank/DDBJ whole genome shotgun (WGS) entry which is preliminary data.</text>
</comment>
<proteinExistence type="predicted"/>
<sequence>MNMRKKKRSPQRNRTTFERIFSLTEPYDGRSRIAGRSSVFPYQMETRFLGTNIHSNSLIFECVNK</sequence>
<gene>
    <name evidence="1" type="ORF">LEP1GSC060_2500</name>
</gene>
<evidence type="ECO:0000313" key="2">
    <source>
        <dbReference type="Proteomes" id="UP000012313"/>
    </source>
</evidence>
<protein>
    <submittedName>
        <fullName evidence="1">Uncharacterized protein</fullName>
    </submittedName>
</protein>
<accession>N1WQG5</accession>
<evidence type="ECO:0000313" key="1">
    <source>
        <dbReference type="EMBL" id="EMY79374.1"/>
    </source>
</evidence>
<organism evidence="1 2">
    <name type="scientific">Leptospira weilii serovar Ranarum str. ICFT</name>
    <dbReference type="NCBI Taxonomy" id="1218598"/>
    <lineage>
        <taxon>Bacteria</taxon>
        <taxon>Pseudomonadati</taxon>
        <taxon>Spirochaetota</taxon>
        <taxon>Spirochaetia</taxon>
        <taxon>Leptospirales</taxon>
        <taxon>Leptospiraceae</taxon>
        <taxon>Leptospira</taxon>
    </lineage>
</organism>